<dbReference type="Gene3D" id="1.10.3210.10">
    <property type="entry name" value="Hypothetical protein af1432"/>
    <property type="match status" value="1"/>
</dbReference>
<evidence type="ECO:0000313" key="2">
    <source>
        <dbReference type="EMBL" id="OWW21037.1"/>
    </source>
</evidence>
<organism evidence="2 3">
    <name type="scientific">Noviherbaspirillum denitrificans</name>
    <dbReference type="NCBI Taxonomy" id="1968433"/>
    <lineage>
        <taxon>Bacteria</taxon>
        <taxon>Pseudomonadati</taxon>
        <taxon>Pseudomonadota</taxon>
        <taxon>Betaproteobacteria</taxon>
        <taxon>Burkholderiales</taxon>
        <taxon>Oxalobacteraceae</taxon>
        <taxon>Noviherbaspirillum</taxon>
    </lineage>
</organism>
<keyword evidence="3" id="KW-1185">Reference proteome</keyword>
<evidence type="ECO:0000313" key="3">
    <source>
        <dbReference type="Proteomes" id="UP000197535"/>
    </source>
</evidence>
<evidence type="ECO:0000259" key="1">
    <source>
        <dbReference type="Pfam" id="PF01966"/>
    </source>
</evidence>
<dbReference type="InterPro" id="IPR017670">
    <property type="entry name" value="Phosphonate_degrad-assoc"/>
</dbReference>
<protein>
    <submittedName>
        <fullName evidence="2">Phosphohydrolase</fullName>
    </submittedName>
</protein>
<dbReference type="GO" id="GO:0016787">
    <property type="term" value="F:hydrolase activity"/>
    <property type="evidence" value="ECO:0007669"/>
    <property type="project" value="UniProtKB-KW"/>
</dbReference>
<comment type="caution">
    <text evidence="2">The sequence shown here is derived from an EMBL/GenBank/DDBJ whole genome shotgun (WGS) entry which is preliminary data.</text>
</comment>
<dbReference type="CDD" id="cd00077">
    <property type="entry name" value="HDc"/>
    <property type="match status" value="1"/>
</dbReference>
<dbReference type="InterPro" id="IPR052567">
    <property type="entry name" value="OP_Dioxygenase"/>
</dbReference>
<feature type="domain" description="HD" evidence="1">
    <location>
        <begin position="27"/>
        <end position="63"/>
    </location>
</feature>
<dbReference type="EMBL" id="LSTO01000001">
    <property type="protein sequence ID" value="OWW21037.1"/>
    <property type="molecule type" value="Genomic_DNA"/>
</dbReference>
<dbReference type="Proteomes" id="UP000197535">
    <property type="component" value="Unassembled WGS sequence"/>
</dbReference>
<name>A0A254TFU1_9BURK</name>
<dbReference type="PANTHER" id="PTHR40202">
    <property type="match status" value="1"/>
</dbReference>
<accession>A0A254TFU1</accession>
<reference evidence="2 3" key="1">
    <citation type="submission" date="2016-02" db="EMBL/GenBank/DDBJ databases">
        <authorList>
            <person name="Wen L."/>
            <person name="He K."/>
            <person name="Yang H."/>
        </authorList>
    </citation>
    <scope>NUCLEOTIDE SEQUENCE [LARGE SCALE GENOMIC DNA]</scope>
    <source>
        <strain evidence="2 3">TSA40</strain>
    </source>
</reference>
<sequence length="190" mass="21072">MLTIEMICRLFEQGGGRIYAGEQVTQLEHALQTATLAQKAGADIELVCAALLHDLGHLVNDKGDTPTARGIDDLHQYCMLPLMRHLFGPAVLEPIKLHVEAKRYLCAVDFEYLLHLSPDSRRSLHLQGGVFNPTEVSEFLRKPYAQDALKLRAWDDRAKVPGMKTPTLAEFVPLMGACAARKQSSELAHS</sequence>
<dbReference type="OrthoDB" id="823268at2"/>
<dbReference type="Pfam" id="PF01966">
    <property type="entry name" value="HD"/>
    <property type="match status" value="1"/>
</dbReference>
<dbReference type="PANTHER" id="PTHR40202:SF1">
    <property type="entry name" value="HD DOMAIN-CONTAINING PROTEIN"/>
    <property type="match status" value="1"/>
</dbReference>
<dbReference type="AlphaFoldDB" id="A0A254TFU1"/>
<keyword evidence="2" id="KW-0378">Hydrolase</keyword>
<dbReference type="RefSeq" id="WP_088707893.1">
    <property type="nucleotide sequence ID" value="NZ_LSTO01000001.1"/>
</dbReference>
<proteinExistence type="predicted"/>
<dbReference type="InterPro" id="IPR003607">
    <property type="entry name" value="HD/PDEase_dom"/>
</dbReference>
<gene>
    <name evidence="2" type="ORF">AYR66_17720</name>
</gene>
<dbReference type="SUPFAM" id="SSF109604">
    <property type="entry name" value="HD-domain/PDEase-like"/>
    <property type="match status" value="1"/>
</dbReference>
<dbReference type="InterPro" id="IPR006674">
    <property type="entry name" value="HD_domain"/>
</dbReference>
<dbReference type="NCBIfam" id="TIGR03276">
    <property type="entry name" value="Phn-HD"/>
    <property type="match status" value="1"/>
</dbReference>